<dbReference type="AlphaFoldDB" id="A0A809ZVJ3"/>
<evidence type="ECO:0000313" key="2">
    <source>
        <dbReference type="EMBL" id="BCE56429.1"/>
    </source>
</evidence>
<protein>
    <submittedName>
        <fullName evidence="2">Uncharacterized protein</fullName>
    </submittedName>
</protein>
<proteinExistence type="predicted"/>
<name>A0A809ZVJ3_9BRAD</name>
<keyword evidence="1" id="KW-1133">Transmembrane helix</keyword>
<accession>A0A809ZVJ3</accession>
<evidence type="ECO:0000256" key="1">
    <source>
        <dbReference type="SAM" id="Phobius"/>
    </source>
</evidence>
<dbReference type="InterPro" id="IPR057700">
    <property type="entry name" value="DUF7940"/>
</dbReference>
<dbReference type="EMBL" id="AP023095">
    <property type="protein sequence ID" value="BCE56429.1"/>
    <property type="molecule type" value="Genomic_DNA"/>
</dbReference>
<dbReference type="RefSeq" id="WP_183117543.1">
    <property type="nucleotide sequence ID" value="NZ_AP022638.1"/>
</dbReference>
<organism evidence="2">
    <name type="scientific">Bradyrhizobium diazoefficiens</name>
    <dbReference type="NCBI Taxonomy" id="1355477"/>
    <lineage>
        <taxon>Bacteria</taxon>
        <taxon>Pseudomonadati</taxon>
        <taxon>Pseudomonadota</taxon>
        <taxon>Alphaproteobacteria</taxon>
        <taxon>Hyphomicrobiales</taxon>
        <taxon>Nitrobacteraceae</taxon>
        <taxon>Bradyrhizobium</taxon>
    </lineage>
</organism>
<keyword evidence="1" id="KW-0472">Membrane</keyword>
<sequence>MKKPTLIPNWKQAHRFHTVRLAAFWSVLNGGVLALAKFSDILDPWTFLALNCVGYGLIAVGRVLKQPGLD</sequence>
<reference evidence="2" key="1">
    <citation type="submission" date="2020-05" db="EMBL/GenBank/DDBJ databases">
        <title>Complete genome sequence of Bradyrhizobium diazoefficiens XF5 isolated from soybean nodule.</title>
        <authorList>
            <person name="Noda R."/>
            <person name="Kakizaki K."/>
            <person name="Minamisawa K."/>
        </authorList>
    </citation>
    <scope>NUCLEOTIDE SEQUENCE</scope>
    <source>
        <strain evidence="2">XF5</strain>
    </source>
</reference>
<feature type="transmembrane region" description="Helical" evidence="1">
    <location>
        <begin position="45"/>
        <end position="64"/>
    </location>
</feature>
<keyword evidence="1" id="KW-0812">Transmembrane</keyword>
<dbReference type="Pfam" id="PF25612">
    <property type="entry name" value="DUF7940"/>
    <property type="match status" value="1"/>
</dbReference>
<gene>
    <name evidence="2" type="ORF">XF5B_39410</name>
</gene>
<feature type="transmembrane region" description="Helical" evidence="1">
    <location>
        <begin position="21"/>
        <end position="39"/>
    </location>
</feature>